<gene>
    <name evidence="3" type="ORF">DBRI00130_LOCUS28467</name>
</gene>
<reference evidence="3" key="1">
    <citation type="submission" date="2021-01" db="EMBL/GenBank/DDBJ databases">
        <authorList>
            <person name="Corre E."/>
            <person name="Pelletier E."/>
            <person name="Niang G."/>
            <person name="Scheremetjew M."/>
            <person name="Finn R."/>
            <person name="Kale V."/>
            <person name="Holt S."/>
            <person name="Cochrane G."/>
            <person name="Meng A."/>
            <person name="Brown T."/>
            <person name="Cohen L."/>
        </authorList>
    </citation>
    <scope>NUCLEOTIDE SEQUENCE</scope>
    <source>
        <strain evidence="3">GSO104</strain>
    </source>
</reference>
<evidence type="ECO:0000259" key="2">
    <source>
        <dbReference type="Pfam" id="PF18995"/>
    </source>
</evidence>
<sequence>MKSLKVLNAGGKGECTNHAFECGAGAGIFFLLQECIGLIMHGTKAAYVHSPYVDSHGETPQYRGRPLNLDLDRYDILQELWSGHLVRQKVIAERGSSRQVIIANFY</sequence>
<feature type="domain" description="E3 ubiquitin-protein ligase UBR-like C-terminal" evidence="2">
    <location>
        <begin position="11"/>
        <end position="81"/>
    </location>
</feature>
<keyword evidence="1" id="KW-0862">Zinc</keyword>
<dbReference type="GO" id="GO:0016567">
    <property type="term" value="P:protein ubiquitination"/>
    <property type="evidence" value="ECO:0007669"/>
    <property type="project" value="UniProtKB-UniRule"/>
</dbReference>
<protein>
    <recommendedName>
        <fullName evidence="1">E3 ubiquitin-protein ligase</fullName>
        <ecNumber evidence="1">2.3.2.27</ecNumber>
    </recommendedName>
</protein>
<name>A0A7S4S2Y1_9STRA</name>
<dbReference type="InterPro" id="IPR044046">
    <property type="entry name" value="E3_ligase_UBR-like_C"/>
</dbReference>
<evidence type="ECO:0000313" key="3">
    <source>
        <dbReference type="EMBL" id="CAE4633009.1"/>
    </source>
</evidence>
<dbReference type="GO" id="GO:0071596">
    <property type="term" value="P:ubiquitin-dependent protein catabolic process via the N-end rule pathway"/>
    <property type="evidence" value="ECO:0007669"/>
    <property type="project" value="UniProtKB-UniRule"/>
</dbReference>
<dbReference type="AlphaFoldDB" id="A0A7S4S2Y1"/>
<dbReference type="PANTHER" id="PTHR21497:SF24">
    <property type="entry name" value="E3 UBIQUITIN-PROTEIN LIGASE UBR1"/>
    <property type="match status" value="1"/>
</dbReference>
<keyword evidence="1" id="KW-0833">Ubl conjugation pathway</keyword>
<dbReference type="PANTHER" id="PTHR21497">
    <property type="entry name" value="UBIQUITIN LIGASE E3 ALPHA-RELATED"/>
    <property type="match status" value="1"/>
</dbReference>
<keyword evidence="1" id="KW-0479">Metal-binding</keyword>
<dbReference type="Pfam" id="PF18995">
    <property type="entry name" value="PRT6_C"/>
    <property type="match status" value="1"/>
</dbReference>
<organism evidence="3">
    <name type="scientific">Ditylum brightwellii</name>
    <dbReference type="NCBI Taxonomy" id="49249"/>
    <lineage>
        <taxon>Eukaryota</taxon>
        <taxon>Sar</taxon>
        <taxon>Stramenopiles</taxon>
        <taxon>Ochrophyta</taxon>
        <taxon>Bacillariophyta</taxon>
        <taxon>Mediophyceae</taxon>
        <taxon>Lithodesmiophycidae</taxon>
        <taxon>Lithodesmiales</taxon>
        <taxon>Lithodesmiaceae</taxon>
        <taxon>Ditylum</taxon>
    </lineage>
</organism>
<comment type="similarity">
    <text evidence="1">Belongs to the E3 ubiquitin-protein ligase UBR1-like family.</text>
</comment>
<comment type="pathway">
    <text evidence="1">Protein modification; protein ubiquitination.</text>
</comment>
<accession>A0A7S4S2Y1</accession>
<dbReference type="GO" id="GO:0000151">
    <property type="term" value="C:ubiquitin ligase complex"/>
    <property type="evidence" value="ECO:0007669"/>
    <property type="project" value="TreeGrafter"/>
</dbReference>
<comment type="catalytic activity">
    <reaction evidence="1">
        <text>S-ubiquitinyl-[E2 ubiquitin-conjugating enzyme]-L-cysteine + [acceptor protein]-L-lysine = [E2 ubiquitin-conjugating enzyme]-L-cysteine + N(6)-ubiquitinyl-[acceptor protein]-L-lysine.</text>
        <dbReference type="EC" id="2.3.2.27"/>
    </reaction>
</comment>
<dbReference type="UniPathway" id="UPA00143"/>
<dbReference type="EC" id="2.3.2.27" evidence="1"/>
<keyword evidence="1" id="KW-0808">Transferase</keyword>
<dbReference type="InterPro" id="IPR039164">
    <property type="entry name" value="UBR1-like"/>
</dbReference>
<dbReference type="EMBL" id="HBNS01036418">
    <property type="protein sequence ID" value="CAE4633009.1"/>
    <property type="molecule type" value="Transcribed_RNA"/>
</dbReference>
<dbReference type="GO" id="GO:0008270">
    <property type="term" value="F:zinc ion binding"/>
    <property type="evidence" value="ECO:0007669"/>
    <property type="project" value="UniProtKB-UniRule"/>
</dbReference>
<evidence type="ECO:0000256" key="1">
    <source>
        <dbReference type="RuleBase" id="RU366018"/>
    </source>
</evidence>
<keyword evidence="1" id="KW-0863">Zinc-finger</keyword>
<comment type="function">
    <text evidence="1">Ubiquitin ligase protein which is a component of the N-end rule pathway. Recognizes and binds to proteins bearing specific N-terminal residues that are destabilizing according to the N-end rule, leading to their ubiquitination and subsequent degradation.</text>
</comment>
<dbReference type="GO" id="GO:0061630">
    <property type="term" value="F:ubiquitin protein ligase activity"/>
    <property type="evidence" value="ECO:0007669"/>
    <property type="project" value="UniProtKB-UniRule"/>
</dbReference>
<dbReference type="GO" id="GO:0005737">
    <property type="term" value="C:cytoplasm"/>
    <property type="evidence" value="ECO:0007669"/>
    <property type="project" value="TreeGrafter"/>
</dbReference>
<proteinExistence type="inferred from homology"/>